<protein>
    <recommendedName>
        <fullName evidence="4">Dihydrodipicolinate reductase</fullName>
    </recommendedName>
</protein>
<evidence type="ECO:0000313" key="3">
    <source>
        <dbReference type="Proteomes" id="UP000036938"/>
    </source>
</evidence>
<keyword evidence="3" id="KW-1185">Reference proteome</keyword>
<dbReference type="Proteomes" id="UP000036938">
    <property type="component" value="Unassembled WGS sequence"/>
</dbReference>
<feature type="chain" id="PRO_5005554248" description="Dihydrodipicolinate reductase" evidence="1">
    <location>
        <begin position="22"/>
        <end position="122"/>
    </location>
</feature>
<keyword evidence="1" id="KW-0732">Signal</keyword>
<dbReference type="PATRIC" id="fig|1317121.7.peg.1504"/>
<organism evidence="2 3">
    <name type="scientific">Pseudaestuariivita atlantica</name>
    <dbReference type="NCBI Taxonomy" id="1317121"/>
    <lineage>
        <taxon>Bacteria</taxon>
        <taxon>Pseudomonadati</taxon>
        <taxon>Pseudomonadota</taxon>
        <taxon>Alphaproteobacteria</taxon>
        <taxon>Rhodobacterales</taxon>
        <taxon>Paracoccaceae</taxon>
        <taxon>Pseudaestuariivita</taxon>
    </lineage>
</organism>
<proteinExistence type="predicted"/>
<gene>
    <name evidence="2" type="ORF">ATO11_05620</name>
</gene>
<dbReference type="STRING" id="1317121.ATO11_05620"/>
<dbReference type="OrthoDB" id="7874348at2"/>
<evidence type="ECO:0000313" key="2">
    <source>
        <dbReference type="EMBL" id="KNG94859.1"/>
    </source>
</evidence>
<evidence type="ECO:0000256" key="1">
    <source>
        <dbReference type="SAM" id="SignalP"/>
    </source>
</evidence>
<dbReference type="RefSeq" id="WP_050529846.1">
    <property type="nucleotide sequence ID" value="NZ_AQQZ01000002.1"/>
</dbReference>
<feature type="signal peptide" evidence="1">
    <location>
        <begin position="1"/>
        <end position="21"/>
    </location>
</feature>
<dbReference type="EMBL" id="AQQZ01000002">
    <property type="protein sequence ID" value="KNG94859.1"/>
    <property type="molecule type" value="Genomic_DNA"/>
</dbReference>
<dbReference type="AlphaFoldDB" id="A0A0L1JSU8"/>
<evidence type="ECO:0008006" key="4">
    <source>
        <dbReference type="Google" id="ProtNLM"/>
    </source>
</evidence>
<reference evidence="2 3" key="1">
    <citation type="journal article" date="2015" name="Int. J. Syst. Evol. Microbiol.">
        <title>Aestuariivita atlantica sp. nov., isolated from deep sea sediment of the Atlantic Ocean.</title>
        <authorList>
            <person name="Li G."/>
            <person name="Lai Q."/>
            <person name="Du Y."/>
            <person name="Liu X."/>
            <person name="Sun F."/>
            <person name="Shao Z."/>
        </authorList>
    </citation>
    <scope>NUCLEOTIDE SEQUENCE [LARGE SCALE GENOMIC DNA]</scope>
    <source>
        <strain evidence="2 3">22II-S11-z3</strain>
    </source>
</reference>
<accession>A0A0L1JSU8</accession>
<sequence>MFTTLRLGLAACLTAMLPAMAAAELAKLDSRSGFVTAVAGKTLAIPLYGIRLQVSGDGKIRGKAVGRPVKGDWTWQGGFFCRTLFWGEREFPYNCQRVDLGGDTIRFTSDRGAGRSADFDLR</sequence>
<comment type="caution">
    <text evidence="2">The sequence shown here is derived from an EMBL/GenBank/DDBJ whole genome shotgun (WGS) entry which is preliminary data.</text>
</comment>
<name>A0A0L1JSU8_9RHOB</name>